<evidence type="ECO:0000313" key="1">
    <source>
        <dbReference type="EMBL" id="KAJ5524592.1"/>
    </source>
</evidence>
<gene>
    <name evidence="1" type="ORF">N7494_011242</name>
</gene>
<dbReference type="AlphaFoldDB" id="A0AAD6CJA5"/>
<evidence type="ECO:0000313" key="2">
    <source>
        <dbReference type="Proteomes" id="UP001220324"/>
    </source>
</evidence>
<proteinExistence type="predicted"/>
<keyword evidence="2" id="KW-1185">Reference proteome</keyword>
<organism evidence="1 2">
    <name type="scientific">Penicillium frequentans</name>
    <dbReference type="NCBI Taxonomy" id="3151616"/>
    <lineage>
        <taxon>Eukaryota</taxon>
        <taxon>Fungi</taxon>
        <taxon>Dikarya</taxon>
        <taxon>Ascomycota</taxon>
        <taxon>Pezizomycotina</taxon>
        <taxon>Eurotiomycetes</taxon>
        <taxon>Eurotiomycetidae</taxon>
        <taxon>Eurotiales</taxon>
        <taxon>Aspergillaceae</taxon>
        <taxon>Penicillium</taxon>
    </lineage>
</organism>
<accession>A0AAD6CJA5</accession>
<comment type="caution">
    <text evidence="1">The sequence shown here is derived from an EMBL/GenBank/DDBJ whole genome shotgun (WGS) entry which is preliminary data.</text>
</comment>
<sequence length="62" mass="7367">MRLDGRFTKPDMLSQITYSALFAKTPEDVFWYGGVEWLLCREREFVVGKMPLQRQDTASMRY</sequence>
<dbReference type="EMBL" id="JAQIZZ010000008">
    <property type="protein sequence ID" value="KAJ5524592.1"/>
    <property type="molecule type" value="Genomic_DNA"/>
</dbReference>
<reference evidence="1 2" key="1">
    <citation type="journal article" date="2023" name="IMA Fungus">
        <title>Comparative genomic study of the Penicillium genus elucidates a diverse pangenome and 15 lateral gene transfer events.</title>
        <authorList>
            <person name="Petersen C."/>
            <person name="Sorensen T."/>
            <person name="Nielsen M.R."/>
            <person name="Sondergaard T.E."/>
            <person name="Sorensen J.L."/>
            <person name="Fitzpatrick D.A."/>
            <person name="Frisvad J.C."/>
            <person name="Nielsen K.L."/>
        </authorList>
    </citation>
    <scope>NUCLEOTIDE SEQUENCE [LARGE SCALE GENOMIC DNA]</scope>
    <source>
        <strain evidence="1 2">IBT 35679</strain>
    </source>
</reference>
<protein>
    <submittedName>
        <fullName evidence="1">Uncharacterized protein</fullName>
    </submittedName>
</protein>
<name>A0AAD6CJA5_9EURO</name>
<dbReference type="Proteomes" id="UP001220324">
    <property type="component" value="Unassembled WGS sequence"/>
</dbReference>